<dbReference type="InterPro" id="IPR027417">
    <property type="entry name" value="P-loop_NTPase"/>
</dbReference>
<feature type="domain" description="ATPase AAA-3" evidence="4">
    <location>
        <begin position="35"/>
        <end position="165"/>
    </location>
</feature>
<dbReference type="PANTHER" id="PTHR42759">
    <property type="entry name" value="MOXR FAMILY PROTEIN"/>
    <property type="match status" value="1"/>
</dbReference>
<dbReference type="InterPro" id="IPR050764">
    <property type="entry name" value="CbbQ/NirQ/NorQ/GpvN"/>
</dbReference>
<dbReference type="InterPro" id="IPR011703">
    <property type="entry name" value="ATPase_AAA-3"/>
</dbReference>
<dbReference type="RefSeq" id="WP_075540069.1">
    <property type="nucleotide sequence ID" value="NZ_CP053844.1"/>
</dbReference>
<evidence type="ECO:0000256" key="2">
    <source>
        <dbReference type="ARBA" id="ARBA00022840"/>
    </source>
</evidence>
<protein>
    <submittedName>
        <fullName evidence="6">Uncharacterized conserved protein (Some members contain a von Willebrand factor type A (VWA) domain)</fullName>
    </submittedName>
</protein>
<organism evidence="6 7">
    <name type="scientific">Campylobacter geochelonis</name>
    <dbReference type="NCBI Taxonomy" id="1780362"/>
    <lineage>
        <taxon>Bacteria</taxon>
        <taxon>Pseudomonadati</taxon>
        <taxon>Campylobacterota</taxon>
        <taxon>Epsilonproteobacteria</taxon>
        <taxon>Campylobacterales</taxon>
        <taxon>Campylobacteraceae</taxon>
        <taxon>Campylobacter</taxon>
    </lineage>
</organism>
<keyword evidence="7" id="KW-1185">Reference proteome</keyword>
<comment type="similarity">
    <text evidence="3">Belongs to the MoxR family.</text>
</comment>
<keyword evidence="2" id="KW-0067">ATP-binding</keyword>
<dbReference type="AlphaFoldDB" id="A0A128EDG1"/>
<dbReference type="PANTHER" id="PTHR42759:SF1">
    <property type="entry name" value="MAGNESIUM-CHELATASE SUBUNIT CHLD"/>
    <property type="match status" value="1"/>
</dbReference>
<dbReference type="EMBL" id="FIZP01000002">
    <property type="protein sequence ID" value="CZE46995.1"/>
    <property type="molecule type" value="Genomic_DNA"/>
</dbReference>
<name>A0A128EDG1_9BACT</name>
<evidence type="ECO:0000256" key="3">
    <source>
        <dbReference type="ARBA" id="ARBA00061607"/>
    </source>
</evidence>
<dbReference type="Gene3D" id="1.10.8.80">
    <property type="entry name" value="Magnesium chelatase subunit I, C-Terminal domain"/>
    <property type="match status" value="1"/>
</dbReference>
<reference evidence="6 7" key="1">
    <citation type="submission" date="2016-02" db="EMBL/GenBank/DDBJ databases">
        <authorList>
            <consortium name="Pathogen Informatics"/>
        </authorList>
    </citation>
    <scope>NUCLEOTIDE SEQUENCE [LARGE SCALE GENOMIC DNA]</scope>
    <source>
        <strain evidence="6 7">RC20</strain>
    </source>
</reference>
<gene>
    <name evidence="6" type="ORF">ERS672216_00660</name>
</gene>
<evidence type="ECO:0000313" key="7">
    <source>
        <dbReference type="Proteomes" id="UP000069632"/>
    </source>
</evidence>
<keyword evidence="1" id="KW-0547">Nucleotide-binding</keyword>
<sequence length="315" mass="35344">MSEVIQKIKNEVKKVIVGQEELLDSLLIGLIANGHILVEGVPGLAKTTAINALSRSLGLDFKRVQFTPDLLPCDIVGTEIYNIKTNEFSIKKGPAFTNLLLADEINRAPSKVQSALLEVMQERQITIGEQSFKLDEPFLVMATQNPIEQEGAYRLPEAQLDRFMMKVLVGYNTYEEELEIVERVAVKGFEEVCKVADKEDIRNLKNELKDVYIDEEVKKYIIKLIHATREPALYNIGEIGEYIEFGASPRASIDLFKASLAYALVGGKDYVSPLDIARVVKGVLRHRIILNYKARAQNITTDEVIQKIVEVVKAP</sequence>
<dbReference type="GO" id="GO:0016887">
    <property type="term" value="F:ATP hydrolysis activity"/>
    <property type="evidence" value="ECO:0007669"/>
    <property type="project" value="InterPro"/>
</dbReference>
<evidence type="ECO:0000256" key="1">
    <source>
        <dbReference type="ARBA" id="ARBA00022741"/>
    </source>
</evidence>
<dbReference type="Pfam" id="PF07726">
    <property type="entry name" value="AAA_3"/>
    <property type="match status" value="1"/>
</dbReference>
<dbReference type="Gene3D" id="3.40.50.300">
    <property type="entry name" value="P-loop containing nucleotide triphosphate hydrolases"/>
    <property type="match status" value="1"/>
</dbReference>
<evidence type="ECO:0000259" key="5">
    <source>
        <dbReference type="Pfam" id="PF17863"/>
    </source>
</evidence>
<dbReference type="InterPro" id="IPR041628">
    <property type="entry name" value="ChlI/MoxR_AAA_lid"/>
</dbReference>
<accession>A0A128EDG1</accession>
<evidence type="ECO:0000313" key="6">
    <source>
        <dbReference type="EMBL" id="CZE46995.1"/>
    </source>
</evidence>
<proteinExistence type="inferred from homology"/>
<dbReference type="Pfam" id="PF17863">
    <property type="entry name" value="AAA_lid_2"/>
    <property type="match status" value="1"/>
</dbReference>
<evidence type="ECO:0000259" key="4">
    <source>
        <dbReference type="Pfam" id="PF07726"/>
    </source>
</evidence>
<dbReference type="Proteomes" id="UP000069632">
    <property type="component" value="Unassembled WGS sequence"/>
</dbReference>
<dbReference type="GO" id="GO:0005524">
    <property type="term" value="F:ATP binding"/>
    <property type="evidence" value="ECO:0007669"/>
    <property type="project" value="UniProtKB-KW"/>
</dbReference>
<dbReference type="PIRSF" id="PIRSF002849">
    <property type="entry name" value="AAA_ATPase_chaperone_MoxR_prd"/>
    <property type="match status" value="1"/>
</dbReference>
<dbReference type="SUPFAM" id="SSF52540">
    <property type="entry name" value="P-loop containing nucleoside triphosphate hydrolases"/>
    <property type="match status" value="1"/>
</dbReference>
<dbReference type="FunFam" id="3.40.50.300:FF:000640">
    <property type="entry name" value="MoxR family ATPase"/>
    <property type="match status" value="1"/>
</dbReference>
<dbReference type="OrthoDB" id="9808397at2"/>
<dbReference type="CDD" id="cd00009">
    <property type="entry name" value="AAA"/>
    <property type="match status" value="1"/>
</dbReference>
<feature type="domain" description="ChlI/MoxR AAA lid" evidence="5">
    <location>
        <begin position="241"/>
        <end position="308"/>
    </location>
</feature>